<evidence type="ECO:0000256" key="6">
    <source>
        <dbReference type="ARBA" id="ARBA00023136"/>
    </source>
</evidence>
<proteinExistence type="inferred from homology"/>
<reference evidence="8" key="1">
    <citation type="submission" date="2023-01" db="EMBL/GenBank/DDBJ databases">
        <title>Genome assembly of the deep-sea coral Lophelia pertusa.</title>
        <authorList>
            <person name="Herrera S."/>
            <person name="Cordes E."/>
        </authorList>
    </citation>
    <scope>NUCLEOTIDE SEQUENCE</scope>
    <source>
        <strain evidence="8">USNM1676648</strain>
        <tissue evidence="8">Polyp</tissue>
    </source>
</reference>
<evidence type="ECO:0000256" key="5">
    <source>
        <dbReference type="ARBA" id="ARBA00022989"/>
    </source>
</evidence>
<keyword evidence="3" id="KW-0812">Transmembrane</keyword>
<keyword evidence="4" id="KW-0677">Repeat</keyword>
<dbReference type="OrthoDB" id="2121937at2759"/>
<keyword evidence="5" id="KW-1133">Transmembrane helix</keyword>
<comment type="subcellular location">
    <subcellularLocation>
        <location evidence="1">Membrane</location>
    </subcellularLocation>
</comment>
<dbReference type="InterPro" id="IPR014010">
    <property type="entry name" value="REJ_dom"/>
</dbReference>
<keyword evidence="6" id="KW-0472">Membrane</keyword>
<dbReference type="AlphaFoldDB" id="A0A9X0D7Z4"/>
<organism evidence="8 9">
    <name type="scientific">Desmophyllum pertusum</name>
    <dbReference type="NCBI Taxonomy" id="174260"/>
    <lineage>
        <taxon>Eukaryota</taxon>
        <taxon>Metazoa</taxon>
        <taxon>Cnidaria</taxon>
        <taxon>Anthozoa</taxon>
        <taxon>Hexacorallia</taxon>
        <taxon>Scleractinia</taxon>
        <taxon>Caryophylliina</taxon>
        <taxon>Caryophylliidae</taxon>
        <taxon>Desmophyllum</taxon>
    </lineage>
</organism>
<dbReference type="Pfam" id="PF02010">
    <property type="entry name" value="REJ"/>
    <property type="match status" value="1"/>
</dbReference>
<keyword evidence="9" id="KW-1185">Reference proteome</keyword>
<evidence type="ECO:0000259" key="7">
    <source>
        <dbReference type="PROSITE" id="PS51111"/>
    </source>
</evidence>
<gene>
    <name evidence="8" type="ORF">OS493_022305</name>
</gene>
<dbReference type="PANTHER" id="PTHR46730">
    <property type="entry name" value="POLYCYSTIN-1"/>
    <property type="match status" value="1"/>
</dbReference>
<evidence type="ECO:0000313" key="8">
    <source>
        <dbReference type="EMBL" id="KAJ7390747.1"/>
    </source>
</evidence>
<dbReference type="GO" id="GO:0005261">
    <property type="term" value="F:monoatomic cation channel activity"/>
    <property type="evidence" value="ECO:0007669"/>
    <property type="project" value="TreeGrafter"/>
</dbReference>
<evidence type="ECO:0000256" key="2">
    <source>
        <dbReference type="ARBA" id="ARBA00007200"/>
    </source>
</evidence>
<dbReference type="Proteomes" id="UP001163046">
    <property type="component" value="Unassembled WGS sequence"/>
</dbReference>
<evidence type="ECO:0000256" key="1">
    <source>
        <dbReference type="ARBA" id="ARBA00004370"/>
    </source>
</evidence>
<evidence type="ECO:0000256" key="3">
    <source>
        <dbReference type="ARBA" id="ARBA00022692"/>
    </source>
</evidence>
<name>A0A9X0D7Z4_9CNID</name>
<dbReference type="GO" id="GO:0005886">
    <property type="term" value="C:plasma membrane"/>
    <property type="evidence" value="ECO:0007669"/>
    <property type="project" value="TreeGrafter"/>
</dbReference>
<protein>
    <recommendedName>
        <fullName evidence="7">REJ domain-containing protein</fullName>
    </recommendedName>
</protein>
<dbReference type="PROSITE" id="PS51111">
    <property type="entry name" value="REJ"/>
    <property type="match status" value="1"/>
</dbReference>
<comment type="similarity">
    <text evidence="2">Belongs to the polycystin family.</text>
</comment>
<evidence type="ECO:0000313" key="9">
    <source>
        <dbReference type="Proteomes" id="UP001163046"/>
    </source>
</evidence>
<dbReference type="InterPro" id="IPR002859">
    <property type="entry name" value="PKD/REJ-like"/>
</dbReference>
<dbReference type="PANTHER" id="PTHR46730:SF1">
    <property type="entry name" value="PLAT DOMAIN-CONTAINING PROTEIN"/>
    <property type="match status" value="1"/>
</dbReference>
<evidence type="ECO:0000256" key="4">
    <source>
        <dbReference type="ARBA" id="ARBA00022737"/>
    </source>
</evidence>
<feature type="domain" description="REJ" evidence="7">
    <location>
        <begin position="23"/>
        <end position="619"/>
    </location>
</feature>
<accession>A0A9X0D7Z4</accession>
<sequence>MCNSISHLSWSGSLLQQSRFLQLRVSERVSWDKYNATLVKRSDKSVQQAIIQGLTDDDIVLTSTLEWRIVSESELAASEAAEGQLVSQETAEWTINRRSIPAGIYQVKFNALYTVGDPVFPRTLNAFDYGFIEVIAAPVRAIIDGGSSVRWGSKDIVTVDGSLSYDGDIGPGNHTGLNFTWSCLNSEVNDSMSNDCYGSFIGEVNVISTAISIDPGKLEVGKSYVLRLTVSKDDRSSIAKMSFEIAAGEVPQVTLRCFVDCGAIVSASNKLRVTSECLNSPCNGSVYEWRLKRLNDKSNTWEDIPILPNMTSTAVNATNMIINKNSLQPNSTYRLMLFVTSLVGTEGFSLLDFETAGEPHSGYCTPSVSEGVSLETEFTFDCYNWQDESIPLTYEFRLRDDPISYGKSPRSASTVLPAGSPEDDYQLPINIIIKNAVGVAVVETLFIKVKPSSKLDPCLSSIEEVGNKLTNYVIGERNELDGFLKKGEISQASQLALSVLKEANKKTDCGQTLSQGTKTLLSTTLVVKLTSITPESLQMSRTIMAVVIVATGKQQDKTCDSCENIMNLIMVFTDKTNKLLLTAINDLEEPFTAELGGISCKCNRMSHEYSSICVRWESS</sequence>
<dbReference type="GO" id="GO:0006816">
    <property type="term" value="P:calcium ion transport"/>
    <property type="evidence" value="ECO:0007669"/>
    <property type="project" value="TreeGrafter"/>
</dbReference>
<dbReference type="EMBL" id="MU825411">
    <property type="protein sequence ID" value="KAJ7390747.1"/>
    <property type="molecule type" value="Genomic_DNA"/>
</dbReference>
<comment type="caution">
    <text evidence="8">The sequence shown here is derived from an EMBL/GenBank/DDBJ whole genome shotgun (WGS) entry which is preliminary data.</text>
</comment>